<dbReference type="EMBL" id="LR215058">
    <property type="protein sequence ID" value="VEV54567.1"/>
    <property type="molecule type" value="Genomic_DNA"/>
</dbReference>
<dbReference type="InterPro" id="IPR006486">
    <property type="entry name" value="PYST_A"/>
</dbReference>
<reference evidence="2 3" key="1">
    <citation type="submission" date="2019-01" db="EMBL/GenBank/DDBJ databases">
        <authorList>
            <person name="Ramaprasad A."/>
        </authorList>
    </citation>
    <scope>NUCLEOTIDE SEQUENCE [LARGE SCALE GENOMIC DNA]</scope>
</reference>
<protein>
    <submittedName>
        <fullName evidence="2">Fam-a protein</fullName>
    </submittedName>
</protein>
<dbReference type="VEuPathDB" id="PlasmoDB:PVVCY_0200050"/>
<evidence type="ECO:0000313" key="3">
    <source>
        <dbReference type="Proteomes" id="UP000290582"/>
    </source>
</evidence>
<gene>
    <name evidence="2" type="ORF">PVVCY_0200050</name>
</gene>
<accession>A0A449BMA1</accession>
<dbReference type="RefSeq" id="XP_037490047.1">
    <property type="nucleotide sequence ID" value="XM_037634274.1"/>
</dbReference>
<dbReference type="AlphaFoldDB" id="A0A449BMA1"/>
<keyword evidence="1" id="KW-0732">Signal</keyword>
<feature type="signal peptide" evidence="1">
    <location>
        <begin position="1"/>
        <end position="21"/>
    </location>
</feature>
<name>A0A449BMA1_PLAVN</name>
<evidence type="ECO:0000256" key="1">
    <source>
        <dbReference type="SAM" id="SignalP"/>
    </source>
</evidence>
<organism evidence="2 3">
    <name type="scientific">Plasmodium vinckei vinckei</name>
    <dbReference type="NCBI Taxonomy" id="54757"/>
    <lineage>
        <taxon>Eukaryota</taxon>
        <taxon>Sar</taxon>
        <taxon>Alveolata</taxon>
        <taxon>Apicomplexa</taxon>
        <taxon>Aconoidasida</taxon>
        <taxon>Haemosporida</taxon>
        <taxon>Plasmodiidae</taxon>
        <taxon>Plasmodium</taxon>
        <taxon>Plasmodium (Vinckeia)</taxon>
    </lineage>
</organism>
<dbReference type="KEGG" id="pvv:PVVCY_0200050"/>
<dbReference type="NCBIfam" id="TIGR01599">
    <property type="entry name" value="PYST-A"/>
    <property type="match status" value="1"/>
</dbReference>
<dbReference type="GeneID" id="19963205"/>
<dbReference type="OrthoDB" id="371975at2759"/>
<feature type="chain" id="PRO_5019552462" evidence="1">
    <location>
        <begin position="22"/>
        <end position="290"/>
    </location>
</feature>
<evidence type="ECO:0000313" key="2">
    <source>
        <dbReference type="EMBL" id="VEV54567.1"/>
    </source>
</evidence>
<sequence>MNKRYIKIALALLNIAGYIQNVAFGIGSSANGAKNSNSLRQKTVYQEYKDKECKDMYETFAAIDHAKEALPLLLKLAENTNSYSVNSTENENKTIYSKKIGNIDIGRLHLTIPSASKYYDIVKNLWDYNDKQKSSLKFINGNGARLYSKYLILFEKLNIDGNHVNSQKRYALGAGIKQTNDTFVIVCPTRPLNYDGKINQETDLKEIFENTKSIEDDIDAEEALSKLGANIAGFVVKRGGDYQVHATYINAVTNPKNINIIIFFRRSIMVANSVELPPIKEREVLYIQIL</sequence>
<dbReference type="Proteomes" id="UP000290582">
    <property type="component" value="Chromosome PVVCY_02"/>
</dbReference>
<proteinExistence type="predicted"/>